<dbReference type="Proteomes" id="UP000006230">
    <property type="component" value="Unassembled WGS sequence"/>
</dbReference>
<dbReference type="EMBL" id="AATQ01000001">
    <property type="protein sequence ID" value="EAU48597.1"/>
    <property type="molecule type" value="Genomic_DNA"/>
</dbReference>
<dbReference type="STRING" id="314265.R2601_03453"/>
<protein>
    <submittedName>
        <fullName evidence="2">Uncharacterized protein</fullName>
    </submittedName>
</protein>
<comment type="caution">
    <text evidence="2">The sequence shown here is derived from an EMBL/GenBank/DDBJ whole genome shotgun (WGS) entry which is preliminary data.</text>
</comment>
<accession>Q0FWF5</accession>
<gene>
    <name evidence="2" type="ORF">R2601_03453</name>
</gene>
<sequence>MRITPGATALTRMPTGPRSSASCLVSPTTPCLAET</sequence>
<reference evidence="2 3" key="1">
    <citation type="journal article" date="2010" name="J. Bacteriol.">
        <title>Genome sequences of Pelagibaca bermudensis HTCC2601T and Maritimibacter alkaliphilus HTCC2654T, the type strains of two marine Roseobacter genera.</title>
        <authorList>
            <person name="Thrash J.C."/>
            <person name="Cho J.C."/>
            <person name="Ferriera S."/>
            <person name="Johnson J."/>
            <person name="Vergin K.L."/>
            <person name="Giovannoni S.J."/>
        </authorList>
    </citation>
    <scope>NUCLEOTIDE SEQUENCE [LARGE SCALE GENOMIC DNA]</scope>
    <source>
        <strain evidence="3">DSM 26914 / JCM 13377 / KCTC 12554 / HTCC2601</strain>
    </source>
</reference>
<feature type="compositionally biased region" description="Polar residues" evidence="1">
    <location>
        <begin position="17"/>
        <end position="29"/>
    </location>
</feature>
<feature type="region of interest" description="Disordered" evidence="1">
    <location>
        <begin position="1"/>
        <end position="35"/>
    </location>
</feature>
<name>Q0FWF5_SALBH</name>
<evidence type="ECO:0000313" key="3">
    <source>
        <dbReference type="Proteomes" id="UP000006230"/>
    </source>
</evidence>
<dbReference type="HOGENOM" id="CLU_3366416_0_0_5"/>
<keyword evidence="3" id="KW-1185">Reference proteome</keyword>
<evidence type="ECO:0000256" key="1">
    <source>
        <dbReference type="SAM" id="MobiDB-lite"/>
    </source>
</evidence>
<evidence type="ECO:0000313" key="2">
    <source>
        <dbReference type="EMBL" id="EAU48597.1"/>
    </source>
</evidence>
<dbReference type="AlphaFoldDB" id="Q0FWF5"/>
<proteinExistence type="predicted"/>
<organism evidence="2 3">
    <name type="scientific">Salipiger bermudensis (strain DSM 26914 / JCM 13377 / KCTC 12554 / HTCC2601)</name>
    <name type="common">Pelagibaca bermudensis</name>
    <dbReference type="NCBI Taxonomy" id="314265"/>
    <lineage>
        <taxon>Bacteria</taxon>
        <taxon>Pseudomonadati</taxon>
        <taxon>Pseudomonadota</taxon>
        <taxon>Alphaproteobacteria</taxon>
        <taxon>Rhodobacterales</taxon>
        <taxon>Roseobacteraceae</taxon>
        <taxon>Salipiger</taxon>
    </lineage>
</organism>